<reference evidence="2 3" key="1">
    <citation type="journal article" date="2019" name="Emerg. Microbes Infect.">
        <title>Comprehensive subspecies identification of 175 nontuberculous mycobacteria species based on 7547 genomic profiles.</title>
        <authorList>
            <person name="Matsumoto Y."/>
            <person name="Kinjo T."/>
            <person name="Motooka D."/>
            <person name="Nabeya D."/>
            <person name="Jung N."/>
            <person name="Uechi K."/>
            <person name="Horii T."/>
            <person name="Iida T."/>
            <person name="Fujita J."/>
            <person name="Nakamura S."/>
        </authorList>
    </citation>
    <scope>NUCLEOTIDE SEQUENCE [LARGE SCALE GENOMIC DNA]</scope>
    <source>
        <strain evidence="2 3">JCM 6399</strain>
    </source>
</reference>
<dbReference type="Proteomes" id="UP000465785">
    <property type="component" value="Chromosome"/>
</dbReference>
<organism evidence="2 3">
    <name type="scientific">Mycobacterium gallinarum</name>
    <dbReference type="NCBI Taxonomy" id="39689"/>
    <lineage>
        <taxon>Bacteria</taxon>
        <taxon>Bacillati</taxon>
        <taxon>Actinomycetota</taxon>
        <taxon>Actinomycetes</taxon>
        <taxon>Mycobacteriales</taxon>
        <taxon>Mycobacteriaceae</taxon>
        <taxon>Mycobacterium</taxon>
    </lineage>
</organism>
<protein>
    <submittedName>
        <fullName evidence="2">Uncharacterized protein</fullName>
    </submittedName>
</protein>
<proteinExistence type="predicted"/>
<dbReference type="RefSeq" id="WP_174262035.1">
    <property type="nucleotide sequence ID" value="NZ_AP022601.1"/>
</dbReference>
<evidence type="ECO:0000313" key="2">
    <source>
        <dbReference type="EMBL" id="BBY92032.1"/>
    </source>
</evidence>
<sequence>MRSRNSLRPTDEHLHRRATSAAPAASTSAATTTAGLERRSDAVLLGGDLRSYPLRVVVRWYLTFRGFTQAPI</sequence>
<name>A0A9W4B140_9MYCO</name>
<keyword evidence="3" id="KW-1185">Reference proteome</keyword>
<accession>A0A9W4B140</accession>
<dbReference type="EMBL" id="AP022601">
    <property type="protein sequence ID" value="BBY92032.1"/>
    <property type="molecule type" value="Genomic_DNA"/>
</dbReference>
<feature type="compositionally biased region" description="Low complexity" evidence="1">
    <location>
        <begin position="19"/>
        <end position="34"/>
    </location>
</feature>
<evidence type="ECO:0000313" key="3">
    <source>
        <dbReference type="Proteomes" id="UP000465785"/>
    </source>
</evidence>
<evidence type="ECO:0000256" key="1">
    <source>
        <dbReference type="SAM" id="MobiDB-lite"/>
    </source>
</evidence>
<feature type="region of interest" description="Disordered" evidence="1">
    <location>
        <begin position="1"/>
        <end position="34"/>
    </location>
</feature>
<dbReference type="KEGG" id="mgau:MGALJ_17010"/>
<dbReference type="AlphaFoldDB" id="A0A9W4B140"/>
<gene>
    <name evidence="2" type="ORF">MGALJ_17010</name>
</gene>